<evidence type="ECO:0000313" key="1">
    <source>
        <dbReference type="EMBL" id="CBN74674.1"/>
    </source>
</evidence>
<dbReference type="InParanoid" id="D8LLP3"/>
<reference evidence="1 2" key="1">
    <citation type="journal article" date="2010" name="Nature">
        <title>The Ectocarpus genome and the independent evolution of multicellularity in brown algae.</title>
        <authorList>
            <person name="Cock J.M."/>
            <person name="Sterck L."/>
            <person name="Rouze P."/>
            <person name="Scornet D."/>
            <person name="Allen A.E."/>
            <person name="Amoutzias G."/>
            <person name="Anthouard V."/>
            <person name="Artiguenave F."/>
            <person name="Aury J.M."/>
            <person name="Badger J.H."/>
            <person name="Beszteri B."/>
            <person name="Billiau K."/>
            <person name="Bonnet E."/>
            <person name="Bothwell J.H."/>
            <person name="Bowler C."/>
            <person name="Boyen C."/>
            <person name="Brownlee C."/>
            <person name="Carrano C.J."/>
            <person name="Charrier B."/>
            <person name="Cho G.Y."/>
            <person name="Coelho S.M."/>
            <person name="Collen J."/>
            <person name="Corre E."/>
            <person name="Da Silva C."/>
            <person name="Delage L."/>
            <person name="Delaroque N."/>
            <person name="Dittami S.M."/>
            <person name="Doulbeau S."/>
            <person name="Elias M."/>
            <person name="Farnham G."/>
            <person name="Gachon C.M."/>
            <person name="Gschloessl B."/>
            <person name="Heesch S."/>
            <person name="Jabbari K."/>
            <person name="Jubin C."/>
            <person name="Kawai H."/>
            <person name="Kimura K."/>
            <person name="Kloareg B."/>
            <person name="Kupper F.C."/>
            <person name="Lang D."/>
            <person name="Le Bail A."/>
            <person name="Leblanc C."/>
            <person name="Lerouge P."/>
            <person name="Lohr M."/>
            <person name="Lopez P.J."/>
            <person name="Martens C."/>
            <person name="Maumus F."/>
            <person name="Michel G."/>
            <person name="Miranda-Saavedra D."/>
            <person name="Morales J."/>
            <person name="Moreau H."/>
            <person name="Motomura T."/>
            <person name="Nagasato C."/>
            <person name="Napoli C.A."/>
            <person name="Nelson D.R."/>
            <person name="Nyvall-Collen P."/>
            <person name="Peters A.F."/>
            <person name="Pommier C."/>
            <person name="Potin P."/>
            <person name="Poulain J."/>
            <person name="Quesneville H."/>
            <person name="Read B."/>
            <person name="Rensing S.A."/>
            <person name="Ritter A."/>
            <person name="Rousvoal S."/>
            <person name="Samanta M."/>
            <person name="Samson G."/>
            <person name="Schroeder D.C."/>
            <person name="Segurens B."/>
            <person name="Strittmatter M."/>
            <person name="Tonon T."/>
            <person name="Tregear J.W."/>
            <person name="Valentin K."/>
            <person name="von Dassow P."/>
            <person name="Yamagishi T."/>
            <person name="Van de Peer Y."/>
            <person name="Wincker P."/>
        </authorList>
    </citation>
    <scope>NUCLEOTIDE SEQUENCE [LARGE SCALE GENOMIC DNA]</scope>
    <source>
        <strain evidence="2">Ec32 / CCAP1310/4</strain>
    </source>
</reference>
<dbReference type="AlphaFoldDB" id="D8LLP3"/>
<gene>
    <name evidence="1" type="ORF">Esi_0037_0096</name>
</gene>
<accession>D8LLP3</accession>
<evidence type="ECO:0000313" key="2">
    <source>
        <dbReference type="Proteomes" id="UP000002630"/>
    </source>
</evidence>
<sequence>MRVCSRRNKKDNCVLEARRRPREVTLSLSDEDLHDVIWGVKGAGGEGLHM</sequence>
<dbReference type="Proteomes" id="UP000002630">
    <property type="component" value="Unassembled WGS sequence"/>
</dbReference>
<organism evidence="1 2">
    <name type="scientific">Ectocarpus siliculosus</name>
    <name type="common">Brown alga</name>
    <name type="synonym">Conferva siliculosa</name>
    <dbReference type="NCBI Taxonomy" id="2880"/>
    <lineage>
        <taxon>Eukaryota</taxon>
        <taxon>Sar</taxon>
        <taxon>Stramenopiles</taxon>
        <taxon>Ochrophyta</taxon>
        <taxon>PX clade</taxon>
        <taxon>Phaeophyceae</taxon>
        <taxon>Ectocarpales</taxon>
        <taxon>Ectocarpaceae</taxon>
        <taxon>Ectocarpus</taxon>
    </lineage>
</organism>
<protein>
    <submittedName>
        <fullName evidence="1">Uncharacterized protein</fullName>
    </submittedName>
</protein>
<keyword evidence="2" id="KW-1185">Reference proteome</keyword>
<name>D8LLP3_ECTSI</name>
<dbReference type="EMBL" id="FN649760">
    <property type="protein sequence ID" value="CBN74674.1"/>
    <property type="molecule type" value="Genomic_DNA"/>
</dbReference>
<proteinExistence type="predicted"/>